<proteinExistence type="predicted"/>
<gene>
    <name evidence="1" type="ORF">NCTC7915_00182</name>
</gene>
<accession>A0AA46BLE5</accession>
<comment type="caution">
    <text evidence="1">The sequence shown here is derived from an EMBL/GenBank/DDBJ whole genome shotgun (WGS) entry which is preliminary data.</text>
</comment>
<organism evidence="1 2">
    <name type="scientific">Dermatophilus congolensis</name>
    <dbReference type="NCBI Taxonomy" id="1863"/>
    <lineage>
        <taxon>Bacteria</taxon>
        <taxon>Bacillati</taxon>
        <taxon>Actinomycetota</taxon>
        <taxon>Actinomycetes</taxon>
        <taxon>Micrococcales</taxon>
        <taxon>Dermatophilaceae</taxon>
        <taxon>Dermatophilus</taxon>
    </lineage>
</organism>
<evidence type="ECO:0000313" key="1">
    <source>
        <dbReference type="EMBL" id="STD04029.1"/>
    </source>
</evidence>
<name>A0AA46BLE5_9MICO</name>
<evidence type="ECO:0000313" key="2">
    <source>
        <dbReference type="Proteomes" id="UP000254118"/>
    </source>
</evidence>
<reference evidence="1 2" key="1">
    <citation type="submission" date="2018-06" db="EMBL/GenBank/DDBJ databases">
        <authorList>
            <consortium name="Pathogen Informatics"/>
            <person name="Doyle S."/>
        </authorList>
    </citation>
    <scope>NUCLEOTIDE SEQUENCE [LARGE SCALE GENOMIC DNA]</scope>
    <source>
        <strain evidence="1 2">NCTC7915</strain>
    </source>
</reference>
<dbReference type="Proteomes" id="UP000254118">
    <property type="component" value="Unassembled WGS sequence"/>
</dbReference>
<dbReference type="AlphaFoldDB" id="A0AA46BLE5"/>
<dbReference type="EMBL" id="UFYA01000001">
    <property type="protein sequence ID" value="STD04029.1"/>
    <property type="molecule type" value="Genomic_DNA"/>
</dbReference>
<protein>
    <submittedName>
        <fullName evidence="1">Uncharacterized protein</fullName>
    </submittedName>
</protein>
<sequence>MVWCGGTGWSGPGVWPVVDGDDGGGLVVVFGGGGADVVCAAADDGDGACVAGFYVEDFGDVPAAVGGE</sequence>